<gene>
    <name evidence="6" type="ORF">ATL42_3090</name>
</gene>
<dbReference type="EMBL" id="PDJG01000001">
    <property type="protein sequence ID" value="PFG35152.1"/>
    <property type="molecule type" value="Genomic_DNA"/>
</dbReference>
<dbReference type="InterPro" id="IPR013154">
    <property type="entry name" value="ADH-like_N"/>
</dbReference>
<evidence type="ECO:0000259" key="4">
    <source>
        <dbReference type="Pfam" id="PF00107"/>
    </source>
</evidence>
<dbReference type="InterPro" id="IPR011032">
    <property type="entry name" value="GroES-like_sf"/>
</dbReference>
<dbReference type="InterPro" id="IPR013149">
    <property type="entry name" value="ADH-like_C"/>
</dbReference>
<evidence type="ECO:0000259" key="5">
    <source>
        <dbReference type="Pfam" id="PF08240"/>
    </source>
</evidence>
<proteinExistence type="predicted"/>
<dbReference type="PANTHER" id="PTHR42813:SF2">
    <property type="entry name" value="DEHYDROGENASE, ZINC-CONTAINING, PUTATIVE (AFU_ORTHOLOGUE AFUA_2G02810)-RELATED"/>
    <property type="match status" value="1"/>
</dbReference>
<evidence type="ECO:0000256" key="2">
    <source>
        <dbReference type="ARBA" id="ARBA00022723"/>
    </source>
</evidence>
<feature type="domain" description="Alcohol dehydrogenase-like C-terminal" evidence="4">
    <location>
        <begin position="179"/>
        <end position="305"/>
    </location>
</feature>
<reference evidence="6 7" key="1">
    <citation type="submission" date="2017-10" db="EMBL/GenBank/DDBJ databases">
        <title>Sequencing the genomes of 1000 actinobacteria strains.</title>
        <authorList>
            <person name="Klenk H.-P."/>
        </authorList>
    </citation>
    <scope>NUCLEOTIDE SEQUENCE [LARGE SCALE GENOMIC DNA]</scope>
    <source>
        <strain evidence="6 7">DSM 18966</strain>
    </source>
</reference>
<dbReference type="SUPFAM" id="SSF50129">
    <property type="entry name" value="GroES-like"/>
    <property type="match status" value="1"/>
</dbReference>
<dbReference type="AlphaFoldDB" id="A0A2A9EA80"/>
<dbReference type="Gene3D" id="3.90.180.10">
    <property type="entry name" value="Medium-chain alcohol dehydrogenases, catalytic domain"/>
    <property type="match status" value="1"/>
</dbReference>
<organism evidence="6 7">
    <name type="scientific">Sanguibacter antarcticus</name>
    <dbReference type="NCBI Taxonomy" id="372484"/>
    <lineage>
        <taxon>Bacteria</taxon>
        <taxon>Bacillati</taxon>
        <taxon>Actinomycetota</taxon>
        <taxon>Actinomycetes</taxon>
        <taxon>Micrococcales</taxon>
        <taxon>Sanguibacteraceae</taxon>
        <taxon>Sanguibacter</taxon>
    </lineage>
</organism>
<evidence type="ECO:0000256" key="1">
    <source>
        <dbReference type="ARBA" id="ARBA00001947"/>
    </source>
</evidence>
<dbReference type="Pfam" id="PF08240">
    <property type="entry name" value="ADH_N"/>
    <property type="match status" value="1"/>
</dbReference>
<dbReference type="Pfam" id="PF00107">
    <property type="entry name" value="ADH_zinc_N"/>
    <property type="match status" value="1"/>
</dbReference>
<dbReference type="SUPFAM" id="SSF51735">
    <property type="entry name" value="NAD(P)-binding Rossmann-fold domains"/>
    <property type="match status" value="1"/>
</dbReference>
<dbReference type="InterPro" id="IPR036291">
    <property type="entry name" value="NAD(P)-bd_dom_sf"/>
</dbReference>
<accession>A0A2A9EA80</accession>
<dbReference type="CDD" id="cd08287">
    <property type="entry name" value="FDH_like_ADH3"/>
    <property type="match status" value="1"/>
</dbReference>
<protein>
    <submittedName>
        <fullName evidence="6">Threonine dehydrogenase-like Zn-dependent dehydrogenase</fullName>
    </submittedName>
</protein>
<dbReference type="Proteomes" id="UP000225548">
    <property type="component" value="Unassembled WGS sequence"/>
</dbReference>
<keyword evidence="3" id="KW-0862">Zinc</keyword>
<comment type="cofactor">
    <cofactor evidence="1">
        <name>Zn(2+)</name>
        <dbReference type="ChEBI" id="CHEBI:29105"/>
    </cofactor>
</comment>
<keyword evidence="7" id="KW-1185">Reference proteome</keyword>
<evidence type="ECO:0000313" key="7">
    <source>
        <dbReference type="Proteomes" id="UP000225548"/>
    </source>
</evidence>
<dbReference type="GO" id="GO:0046872">
    <property type="term" value="F:metal ion binding"/>
    <property type="evidence" value="ECO:0007669"/>
    <property type="project" value="UniProtKB-KW"/>
</dbReference>
<comment type="caution">
    <text evidence="6">The sequence shown here is derived from an EMBL/GenBank/DDBJ whole genome shotgun (WGS) entry which is preliminary data.</text>
</comment>
<keyword evidence="2" id="KW-0479">Metal-binding</keyword>
<dbReference type="OrthoDB" id="241504at2"/>
<dbReference type="PANTHER" id="PTHR42813">
    <property type="entry name" value="ZINC-TYPE ALCOHOL DEHYDROGENASE-LIKE"/>
    <property type="match status" value="1"/>
</dbReference>
<evidence type="ECO:0000256" key="3">
    <source>
        <dbReference type="ARBA" id="ARBA00022833"/>
    </source>
</evidence>
<sequence>MRATIIHGNHDVRVEEVPDPVLVEPTDAIVRVLLSCICGSDLWPYRSTRERTNGPSRIGHEFLGVVEEVGADVRTVRPGDVVIAPFMWSDGTCPHCLAGLQTSCLHGGGWGENGVDGGQGEAVRCPQADGTLVVAPVGEDDERLPALLSLSDVMGTGHHAALAAGVTQGSHVAVVGDGAVGLCGVLAAHRLGAERITLLGGHADRVAVGRTFGATDVVSERGDAAVARVMEMTDGLGFSHVMECVGMQASWDTAVAIARPGGTVGYVGVPAGMTTGLPLGSMFGRNVGVRGGVAPVRAYLPELLQDVLDGVIDPSPVFDLHLSLDQAPEGYAAMDERRAIKTLLRP</sequence>
<dbReference type="Gene3D" id="3.40.50.720">
    <property type="entry name" value="NAD(P)-binding Rossmann-like Domain"/>
    <property type="match status" value="1"/>
</dbReference>
<evidence type="ECO:0000313" key="6">
    <source>
        <dbReference type="EMBL" id="PFG35152.1"/>
    </source>
</evidence>
<feature type="domain" description="Alcohol dehydrogenase-like N-terminal" evidence="5">
    <location>
        <begin position="25"/>
        <end position="129"/>
    </location>
</feature>
<name>A0A2A9EA80_9MICO</name>
<dbReference type="RefSeq" id="WP_098456081.1">
    <property type="nucleotide sequence ID" value="NZ_PDJG01000001.1"/>
</dbReference>